<dbReference type="InterPro" id="IPR001810">
    <property type="entry name" value="F-box_dom"/>
</dbReference>
<dbReference type="InParanoid" id="A0A1Y1XTB2"/>
<evidence type="ECO:0000313" key="4">
    <source>
        <dbReference type="Proteomes" id="UP000193498"/>
    </source>
</evidence>
<dbReference type="Pfam" id="PF24758">
    <property type="entry name" value="LRR_At5g56370"/>
    <property type="match status" value="1"/>
</dbReference>
<organism evidence="3 4">
    <name type="scientific">Basidiobolus meristosporus CBS 931.73</name>
    <dbReference type="NCBI Taxonomy" id="1314790"/>
    <lineage>
        <taxon>Eukaryota</taxon>
        <taxon>Fungi</taxon>
        <taxon>Fungi incertae sedis</taxon>
        <taxon>Zoopagomycota</taxon>
        <taxon>Entomophthoromycotina</taxon>
        <taxon>Basidiobolomycetes</taxon>
        <taxon>Basidiobolales</taxon>
        <taxon>Basidiobolaceae</taxon>
        <taxon>Basidiobolus</taxon>
    </lineage>
</organism>
<dbReference type="Proteomes" id="UP000193498">
    <property type="component" value="Unassembled WGS sequence"/>
</dbReference>
<accession>A0A1Y1XTB2</accession>
<dbReference type="InterPro" id="IPR055411">
    <property type="entry name" value="LRR_FXL15/At3g58940/PEG3-like"/>
</dbReference>
<dbReference type="InterPro" id="IPR006553">
    <property type="entry name" value="Leu-rich_rpt_Cys-con_subtyp"/>
</dbReference>
<evidence type="ECO:0000259" key="1">
    <source>
        <dbReference type="Pfam" id="PF12937"/>
    </source>
</evidence>
<dbReference type="STRING" id="1314790.A0A1Y1XTB2"/>
<dbReference type="GO" id="GO:0031146">
    <property type="term" value="P:SCF-dependent proteasomal ubiquitin-dependent protein catabolic process"/>
    <property type="evidence" value="ECO:0007669"/>
    <property type="project" value="TreeGrafter"/>
</dbReference>
<dbReference type="OrthoDB" id="550575at2759"/>
<evidence type="ECO:0000259" key="2">
    <source>
        <dbReference type="Pfam" id="PF24758"/>
    </source>
</evidence>
<reference evidence="3 4" key="1">
    <citation type="submission" date="2016-07" db="EMBL/GenBank/DDBJ databases">
        <title>Pervasive Adenine N6-methylation of Active Genes in Fungi.</title>
        <authorList>
            <consortium name="DOE Joint Genome Institute"/>
            <person name="Mondo S.J."/>
            <person name="Dannebaum R.O."/>
            <person name="Kuo R.C."/>
            <person name="Labutti K."/>
            <person name="Haridas S."/>
            <person name="Kuo A."/>
            <person name="Salamov A."/>
            <person name="Ahrendt S.R."/>
            <person name="Lipzen A."/>
            <person name="Sullivan W."/>
            <person name="Andreopoulos W.B."/>
            <person name="Clum A."/>
            <person name="Lindquist E."/>
            <person name="Daum C."/>
            <person name="Ramamoorthy G.K."/>
            <person name="Gryganskyi A."/>
            <person name="Culley D."/>
            <person name="Magnuson J.K."/>
            <person name="James T.Y."/>
            <person name="O'Malley M.A."/>
            <person name="Stajich J.E."/>
            <person name="Spatafora J.W."/>
            <person name="Visel A."/>
            <person name="Grigoriev I.V."/>
        </authorList>
    </citation>
    <scope>NUCLEOTIDE SEQUENCE [LARGE SCALE GENOMIC DNA]</scope>
    <source>
        <strain evidence="3 4">CBS 931.73</strain>
    </source>
</reference>
<feature type="domain" description="F-box" evidence="1">
    <location>
        <begin position="17"/>
        <end position="57"/>
    </location>
</feature>
<dbReference type="Gene3D" id="1.20.1280.50">
    <property type="match status" value="1"/>
</dbReference>
<comment type="caution">
    <text evidence="3">The sequence shown here is derived from an EMBL/GenBank/DDBJ whole genome shotgun (WGS) entry which is preliminary data.</text>
</comment>
<dbReference type="GO" id="GO:0019005">
    <property type="term" value="C:SCF ubiquitin ligase complex"/>
    <property type="evidence" value="ECO:0007669"/>
    <property type="project" value="TreeGrafter"/>
</dbReference>
<dbReference type="SMART" id="SM00367">
    <property type="entry name" value="LRR_CC"/>
    <property type="match status" value="4"/>
</dbReference>
<dbReference type="InterPro" id="IPR032675">
    <property type="entry name" value="LRR_dom_sf"/>
</dbReference>
<dbReference type="Pfam" id="PF12937">
    <property type="entry name" value="F-box-like"/>
    <property type="match status" value="1"/>
</dbReference>
<protein>
    <submittedName>
        <fullName evidence="3">RNI-like protein</fullName>
    </submittedName>
</protein>
<dbReference type="EMBL" id="MCFE01000486">
    <property type="protein sequence ID" value="ORX88968.1"/>
    <property type="molecule type" value="Genomic_DNA"/>
</dbReference>
<evidence type="ECO:0000313" key="3">
    <source>
        <dbReference type="EMBL" id="ORX88968.1"/>
    </source>
</evidence>
<keyword evidence="4" id="KW-1185">Reference proteome</keyword>
<dbReference type="AlphaFoldDB" id="A0A1Y1XTB2"/>
<sequence length="537" mass="61039">MTEQSDAEPANSPLTKEILVYVFQWLQDDLESLAKCCLISKKWCHVAKPLLWRSPVFYKCKQFERFRKIVAGTPGVAKLVLELDCDGYRREIMAYLQKLLKFLPNLEQVVFPCFASLSQHSLVPVDSGSLSKLQKIHYIEVLPSEEGIPFLTTLFGECTKLKELSLKLYGFSGISLPISFPTSHSITFIELIGDEFEETLIKSLLQRLPNLNRFELCADDVPRNLISSLASHCPKINQLKFEFTGTYMDVTVHNLLRQMIKKFGGRLKKVGILFSREARVSIPEDLINKLWRSLVKLESFSLSYFMITDMLNKLAKCEKKSLKELELAYVSNEAASLNTWENFFKACGGNLTKLSISFSKLPVDIGEVIARHCPNLREVSLYFTNISDASVIPIVQRCHSLRKLDLNTTDITAKSVESISEHCTQLEFLMLDKADNNSCPSEVEPLFSYLRKYGHRIQRVGLAGWTMTDELLRLIAETTPYLKELRITNGEYVSDAALEYLINKCARLKRLHVIGNSDGVGISKELLKKSDLIYSCN</sequence>
<name>A0A1Y1XTB2_9FUNG</name>
<feature type="domain" description="F-box/LRR-repeat protein 15/At3g58940/PEG3-like LRR" evidence="2">
    <location>
        <begin position="318"/>
        <end position="424"/>
    </location>
</feature>
<dbReference type="InterPro" id="IPR036047">
    <property type="entry name" value="F-box-like_dom_sf"/>
</dbReference>
<gene>
    <name evidence="3" type="ORF">K493DRAFT_410718</name>
</gene>
<feature type="non-terminal residue" evidence="3">
    <location>
        <position position="1"/>
    </location>
</feature>
<dbReference type="Gene3D" id="3.80.10.10">
    <property type="entry name" value="Ribonuclease Inhibitor"/>
    <property type="match status" value="2"/>
</dbReference>
<proteinExistence type="predicted"/>
<dbReference type="PANTHER" id="PTHR13318">
    <property type="entry name" value="PARTNER OF PAIRED, ISOFORM B-RELATED"/>
    <property type="match status" value="1"/>
</dbReference>
<dbReference type="SUPFAM" id="SSF81383">
    <property type="entry name" value="F-box domain"/>
    <property type="match status" value="1"/>
</dbReference>
<dbReference type="SUPFAM" id="SSF52047">
    <property type="entry name" value="RNI-like"/>
    <property type="match status" value="2"/>
</dbReference>